<evidence type="ECO:0000313" key="3">
    <source>
        <dbReference type="Proteomes" id="UP000649617"/>
    </source>
</evidence>
<dbReference type="EMBL" id="CAJNIZ010019558">
    <property type="protein sequence ID" value="CAE7428015.1"/>
    <property type="molecule type" value="Genomic_DNA"/>
</dbReference>
<evidence type="ECO:0000313" key="2">
    <source>
        <dbReference type="EMBL" id="CAE7428015.1"/>
    </source>
</evidence>
<comment type="caution">
    <text evidence="2">The sequence shown here is derived from an EMBL/GenBank/DDBJ whole genome shotgun (WGS) entry which is preliminary data.</text>
</comment>
<evidence type="ECO:0000256" key="1">
    <source>
        <dbReference type="SAM" id="MobiDB-lite"/>
    </source>
</evidence>
<dbReference type="Proteomes" id="UP000649617">
    <property type="component" value="Unassembled WGS sequence"/>
</dbReference>
<dbReference type="OrthoDB" id="10399823at2759"/>
<sequence>DTTEKKDVPEAQTLAQVAALRNALGLGKRRDTEKETRQDSVEDVTAASVKLPASMRDIQTFSEFLRLSPAIQEASMKMSAEELTALCETAARLKFFDGELFEAVFVHIRCRIRWGQFDLHQVTAVAQHLVDLNAIDQDVFRDVTQWLLPRVGSMSKAMRLQWLKLMAAIGQKTDRSEEDEDFEDKLRTHPLPGGID</sequence>
<dbReference type="AlphaFoldDB" id="A0A812R9U1"/>
<organism evidence="2 3">
    <name type="scientific">Symbiodinium pilosum</name>
    <name type="common">Dinoflagellate</name>
    <dbReference type="NCBI Taxonomy" id="2952"/>
    <lineage>
        <taxon>Eukaryota</taxon>
        <taxon>Sar</taxon>
        <taxon>Alveolata</taxon>
        <taxon>Dinophyceae</taxon>
        <taxon>Suessiales</taxon>
        <taxon>Symbiodiniaceae</taxon>
        <taxon>Symbiodinium</taxon>
    </lineage>
</organism>
<keyword evidence="3" id="KW-1185">Reference proteome</keyword>
<proteinExistence type="predicted"/>
<reference evidence="2" key="1">
    <citation type="submission" date="2021-02" db="EMBL/GenBank/DDBJ databases">
        <authorList>
            <person name="Dougan E. K."/>
            <person name="Rhodes N."/>
            <person name="Thang M."/>
            <person name="Chan C."/>
        </authorList>
    </citation>
    <scope>NUCLEOTIDE SEQUENCE</scope>
</reference>
<feature type="non-terminal residue" evidence="2">
    <location>
        <position position="196"/>
    </location>
</feature>
<name>A0A812R9U1_SYMPI</name>
<feature type="region of interest" description="Disordered" evidence="1">
    <location>
        <begin position="174"/>
        <end position="196"/>
    </location>
</feature>
<protein>
    <submittedName>
        <fullName evidence="2">Gamt protein</fullName>
    </submittedName>
</protein>
<accession>A0A812R9U1</accession>
<gene>
    <name evidence="2" type="primary">Gamt</name>
    <name evidence="2" type="ORF">SPIL2461_LOCUS10481</name>
</gene>
<feature type="non-terminal residue" evidence="2">
    <location>
        <position position="1"/>
    </location>
</feature>